<dbReference type="Gene3D" id="3.30.70.100">
    <property type="match status" value="1"/>
</dbReference>
<organism evidence="2 3">
    <name type="scientific">Agromyces albus</name>
    <dbReference type="NCBI Taxonomy" id="205332"/>
    <lineage>
        <taxon>Bacteria</taxon>
        <taxon>Bacillati</taxon>
        <taxon>Actinomycetota</taxon>
        <taxon>Actinomycetes</taxon>
        <taxon>Micrococcales</taxon>
        <taxon>Microbacteriaceae</taxon>
        <taxon>Agromyces</taxon>
    </lineage>
</organism>
<dbReference type="PROSITE" id="PS51725">
    <property type="entry name" value="ABM"/>
    <property type="match status" value="1"/>
</dbReference>
<reference evidence="2 3" key="1">
    <citation type="submission" date="2019-01" db="EMBL/GenBank/DDBJ databases">
        <title>Agromyces.</title>
        <authorList>
            <person name="Li J."/>
        </authorList>
    </citation>
    <scope>NUCLEOTIDE SEQUENCE [LARGE SCALE GENOMIC DNA]</scope>
    <source>
        <strain evidence="2 3">DSM 15934</strain>
    </source>
</reference>
<keyword evidence="2" id="KW-0560">Oxidoreductase</keyword>
<dbReference type="InterPro" id="IPR007138">
    <property type="entry name" value="ABM_dom"/>
</dbReference>
<dbReference type="SUPFAM" id="SSF54909">
    <property type="entry name" value="Dimeric alpha+beta barrel"/>
    <property type="match status" value="1"/>
</dbReference>
<sequence>MILEHAILPVKPGREADFEAAFAEAKPIIAGMPGFIDLRLSRSVETPNEYLLLVHWESVEAHSVGFRGSPEYGRWRELLHHFYEPFPVVEHFTEVLGVRPEA</sequence>
<dbReference type="Pfam" id="PF03992">
    <property type="entry name" value="ABM"/>
    <property type="match status" value="1"/>
</dbReference>
<name>A0A4Q2L0K9_9MICO</name>
<comment type="caution">
    <text evidence="2">The sequence shown here is derived from an EMBL/GenBank/DDBJ whole genome shotgun (WGS) entry which is preliminary data.</text>
</comment>
<evidence type="ECO:0000313" key="2">
    <source>
        <dbReference type="EMBL" id="RXZ70929.1"/>
    </source>
</evidence>
<dbReference type="Proteomes" id="UP000293865">
    <property type="component" value="Unassembled WGS sequence"/>
</dbReference>
<protein>
    <submittedName>
        <fullName evidence="2">Antibiotic biosynthesis monooxygenase</fullName>
    </submittedName>
</protein>
<dbReference type="EMBL" id="SDPN01000013">
    <property type="protein sequence ID" value="RXZ70929.1"/>
    <property type="molecule type" value="Genomic_DNA"/>
</dbReference>
<accession>A0A4Q2L0K9</accession>
<evidence type="ECO:0000313" key="3">
    <source>
        <dbReference type="Proteomes" id="UP000293865"/>
    </source>
</evidence>
<dbReference type="GO" id="GO:0004497">
    <property type="term" value="F:monooxygenase activity"/>
    <property type="evidence" value="ECO:0007669"/>
    <property type="project" value="UniProtKB-KW"/>
</dbReference>
<keyword evidence="3" id="KW-1185">Reference proteome</keyword>
<gene>
    <name evidence="2" type="ORF">ESP51_08815</name>
</gene>
<proteinExistence type="predicted"/>
<dbReference type="RefSeq" id="WP_129520537.1">
    <property type="nucleotide sequence ID" value="NZ_SDPN01000013.1"/>
</dbReference>
<dbReference type="AlphaFoldDB" id="A0A4Q2L0K9"/>
<dbReference type="OrthoDB" id="9798157at2"/>
<dbReference type="InterPro" id="IPR011008">
    <property type="entry name" value="Dimeric_a/b-barrel"/>
</dbReference>
<feature type="domain" description="ABM" evidence="1">
    <location>
        <begin position="2"/>
        <end position="92"/>
    </location>
</feature>
<evidence type="ECO:0000259" key="1">
    <source>
        <dbReference type="PROSITE" id="PS51725"/>
    </source>
</evidence>
<keyword evidence="2" id="KW-0503">Monooxygenase</keyword>